<evidence type="ECO:0000313" key="4">
    <source>
        <dbReference type="Proteomes" id="UP000550707"/>
    </source>
</evidence>
<comment type="similarity">
    <text evidence="1">Belongs to the heat shock protein 90 family.</text>
</comment>
<dbReference type="GO" id="GO:0051082">
    <property type="term" value="F:unfolded protein binding"/>
    <property type="evidence" value="ECO:0007669"/>
    <property type="project" value="InterPro"/>
</dbReference>
<dbReference type="Proteomes" id="UP000550707">
    <property type="component" value="Unassembled WGS sequence"/>
</dbReference>
<dbReference type="InterPro" id="IPR037196">
    <property type="entry name" value="HSP90_C"/>
</dbReference>
<keyword evidence="4" id="KW-1185">Reference proteome</keyword>
<dbReference type="GO" id="GO:0016887">
    <property type="term" value="F:ATP hydrolysis activity"/>
    <property type="evidence" value="ECO:0007669"/>
    <property type="project" value="InterPro"/>
</dbReference>
<evidence type="ECO:0000313" key="3">
    <source>
        <dbReference type="EMBL" id="KAF6438046.1"/>
    </source>
</evidence>
<reference evidence="3 4" key="1">
    <citation type="journal article" date="2020" name="Nature">
        <title>Six reference-quality genomes reveal evolution of bat adaptations.</title>
        <authorList>
            <person name="Jebb D."/>
            <person name="Huang Z."/>
            <person name="Pippel M."/>
            <person name="Hughes G.M."/>
            <person name="Lavrichenko K."/>
            <person name="Devanna P."/>
            <person name="Winkler S."/>
            <person name="Jermiin L.S."/>
            <person name="Skirmuntt E.C."/>
            <person name="Katzourakis A."/>
            <person name="Burkitt-Gray L."/>
            <person name="Ray D.A."/>
            <person name="Sullivan K.A.M."/>
            <person name="Roscito J.G."/>
            <person name="Kirilenko B.M."/>
            <person name="Davalos L.M."/>
            <person name="Corthals A.P."/>
            <person name="Power M.L."/>
            <person name="Jones G."/>
            <person name="Ransome R.D."/>
            <person name="Dechmann D.K.N."/>
            <person name="Locatelli A.G."/>
            <person name="Puechmaille S.J."/>
            <person name="Fedrigo O."/>
            <person name="Jarvis E.D."/>
            <person name="Hiller M."/>
            <person name="Vernes S.C."/>
            <person name="Myers E.W."/>
            <person name="Teeling E.C."/>
        </authorList>
    </citation>
    <scope>NUCLEOTIDE SEQUENCE [LARGE SCALE GENOMIC DNA]</scope>
    <source>
        <strain evidence="3">MMolMol1</strain>
        <tissue evidence="3">Muscle</tissue>
    </source>
</reference>
<accession>A0A7J8ERM0</accession>
<evidence type="ECO:0000256" key="1">
    <source>
        <dbReference type="ARBA" id="ARBA00008239"/>
    </source>
</evidence>
<keyword evidence="2" id="KW-0143">Chaperone</keyword>
<dbReference type="GO" id="GO:0140662">
    <property type="term" value="F:ATP-dependent protein folding chaperone"/>
    <property type="evidence" value="ECO:0007669"/>
    <property type="project" value="InterPro"/>
</dbReference>
<sequence length="128" mass="14127">MEPIDEYCVQQLKASGGKTSVSVTKEGLELAEDEEETKKQEEGKTKFENLCKIMKVILEKEVEKVVVSHRLVTSPCCIVTSTCGRTASMERIMKAQAPRENATVGYSAGDDPDHPIIEALAEGRGRRE</sequence>
<dbReference type="InParanoid" id="A0A7J8ERM0"/>
<gene>
    <name evidence="3" type="ORF">HJG59_008736</name>
</gene>
<proteinExistence type="inferred from homology"/>
<dbReference type="Pfam" id="PF00183">
    <property type="entry name" value="HSP90"/>
    <property type="match status" value="1"/>
</dbReference>
<dbReference type="Gene3D" id="1.20.120.790">
    <property type="entry name" value="Heat shock protein 90, C-terminal domain"/>
    <property type="match status" value="1"/>
</dbReference>
<dbReference type="PANTHER" id="PTHR11528">
    <property type="entry name" value="HEAT SHOCK PROTEIN 90 FAMILY MEMBER"/>
    <property type="match status" value="1"/>
</dbReference>
<dbReference type="Gene3D" id="3.40.50.11260">
    <property type="match status" value="1"/>
</dbReference>
<name>A0A7J8ERM0_MOLMO</name>
<organism evidence="3 4">
    <name type="scientific">Molossus molossus</name>
    <name type="common">Pallas' mastiff bat</name>
    <name type="synonym">Vespertilio molossus</name>
    <dbReference type="NCBI Taxonomy" id="27622"/>
    <lineage>
        <taxon>Eukaryota</taxon>
        <taxon>Metazoa</taxon>
        <taxon>Chordata</taxon>
        <taxon>Craniata</taxon>
        <taxon>Vertebrata</taxon>
        <taxon>Euteleostomi</taxon>
        <taxon>Mammalia</taxon>
        <taxon>Eutheria</taxon>
        <taxon>Laurasiatheria</taxon>
        <taxon>Chiroptera</taxon>
        <taxon>Yangochiroptera</taxon>
        <taxon>Molossidae</taxon>
        <taxon>Molossus</taxon>
    </lineage>
</organism>
<dbReference type="EMBL" id="JACASF010000013">
    <property type="protein sequence ID" value="KAF6438046.1"/>
    <property type="molecule type" value="Genomic_DNA"/>
</dbReference>
<protein>
    <submittedName>
        <fullName evidence="3">Uncharacterized protein</fullName>
    </submittedName>
</protein>
<dbReference type="SUPFAM" id="SSF110942">
    <property type="entry name" value="HSP90 C-terminal domain"/>
    <property type="match status" value="1"/>
</dbReference>
<dbReference type="GO" id="GO:0005524">
    <property type="term" value="F:ATP binding"/>
    <property type="evidence" value="ECO:0007669"/>
    <property type="project" value="InterPro"/>
</dbReference>
<comment type="caution">
    <text evidence="3">The sequence shown here is derived from an EMBL/GenBank/DDBJ whole genome shotgun (WGS) entry which is preliminary data.</text>
</comment>
<dbReference type="InterPro" id="IPR001404">
    <property type="entry name" value="Hsp90_fam"/>
</dbReference>
<dbReference type="AlphaFoldDB" id="A0A7J8ERM0"/>
<evidence type="ECO:0000256" key="2">
    <source>
        <dbReference type="ARBA" id="ARBA00023186"/>
    </source>
</evidence>